<keyword evidence="4" id="KW-0145">Chemotaxis</keyword>
<evidence type="ECO:0000259" key="5">
    <source>
        <dbReference type="SMART" id="SM00199"/>
    </source>
</evidence>
<dbReference type="InterPro" id="IPR000827">
    <property type="entry name" value="Chemokine_CC_CS"/>
</dbReference>
<feature type="non-terminal residue" evidence="6">
    <location>
        <position position="68"/>
    </location>
</feature>
<comment type="subcellular location">
    <subcellularLocation>
        <location evidence="4">Secreted</location>
    </subcellularLocation>
</comment>
<reference evidence="6 7" key="1">
    <citation type="submission" date="2019-09" db="EMBL/GenBank/DDBJ databases">
        <title>Bird 10,000 Genomes (B10K) Project - Family phase.</title>
        <authorList>
            <person name="Zhang G."/>
        </authorList>
    </citation>
    <scope>NUCLEOTIDE SEQUENCE [LARGE SCALE GENOMIC DNA]</scope>
    <source>
        <strain evidence="6">B10K-DU-003-06</strain>
    </source>
</reference>
<comment type="caution">
    <text evidence="6">The sequence shown here is derived from an EMBL/GenBank/DDBJ whole genome shotgun (WGS) entry which is preliminary data.</text>
</comment>
<dbReference type="EMBL" id="VYZD01000050">
    <property type="protein sequence ID" value="NWR84559.1"/>
    <property type="molecule type" value="Genomic_DNA"/>
</dbReference>
<keyword evidence="7" id="KW-1185">Reference proteome</keyword>
<organism evidence="6 7">
    <name type="scientific">Furnarius figulus</name>
    <dbReference type="NCBI Taxonomy" id="463165"/>
    <lineage>
        <taxon>Eukaryota</taxon>
        <taxon>Metazoa</taxon>
        <taxon>Chordata</taxon>
        <taxon>Craniata</taxon>
        <taxon>Vertebrata</taxon>
        <taxon>Euteleostomi</taxon>
        <taxon>Archelosauria</taxon>
        <taxon>Archosauria</taxon>
        <taxon>Dinosauria</taxon>
        <taxon>Saurischia</taxon>
        <taxon>Theropoda</taxon>
        <taxon>Coelurosauria</taxon>
        <taxon>Aves</taxon>
        <taxon>Neognathae</taxon>
        <taxon>Neoaves</taxon>
        <taxon>Telluraves</taxon>
        <taxon>Australaves</taxon>
        <taxon>Passeriformes</taxon>
        <taxon>Furnariidae</taxon>
        <taxon>Furnarius</taxon>
    </lineage>
</organism>
<evidence type="ECO:0000256" key="4">
    <source>
        <dbReference type="RuleBase" id="RU361150"/>
    </source>
</evidence>
<dbReference type="CDD" id="cd00272">
    <property type="entry name" value="Chemokine_CC"/>
    <property type="match status" value="1"/>
</dbReference>
<keyword evidence="2 4" id="KW-0202">Cytokine</keyword>
<dbReference type="InterPro" id="IPR001811">
    <property type="entry name" value="Chemokine_IL8-like_dom"/>
</dbReference>
<keyword evidence="3" id="KW-1015">Disulfide bond</keyword>
<accession>A0A7K5ALW9</accession>
<comment type="similarity">
    <text evidence="1 4">Belongs to the intercrine beta (chemokine CC) family.</text>
</comment>
<dbReference type="GO" id="GO:0005615">
    <property type="term" value="C:extracellular space"/>
    <property type="evidence" value="ECO:0007669"/>
    <property type="project" value="UniProtKB-KW"/>
</dbReference>
<dbReference type="GO" id="GO:0008009">
    <property type="term" value="F:chemokine activity"/>
    <property type="evidence" value="ECO:0007669"/>
    <property type="project" value="InterPro"/>
</dbReference>
<keyword evidence="4" id="KW-0964">Secreted</keyword>
<dbReference type="SUPFAM" id="SSF54117">
    <property type="entry name" value="Interleukin 8-like chemokines"/>
    <property type="match status" value="1"/>
</dbReference>
<dbReference type="Pfam" id="PF00048">
    <property type="entry name" value="IL8"/>
    <property type="match status" value="1"/>
</dbReference>
<sequence length="68" mass="7882">APYSPSECCFRYVTSPLRLANLQDFYSTPRECFNPAIVFKTKNRTKICANPEDNWVQRAVGRLQKRKG</sequence>
<dbReference type="GO" id="GO:0006955">
    <property type="term" value="P:immune response"/>
    <property type="evidence" value="ECO:0007669"/>
    <property type="project" value="InterPro"/>
</dbReference>
<dbReference type="InterPro" id="IPR036048">
    <property type="entry name" value="Interleukin_8-like_sf"/>
</dbReference>
<dbReference type="InterPro" id="IPR039809">
    <property type="entry name" value="Chemokine_b/g/d"/>
</dbReference>
<gene>
    <name evidence="6" type="primary">Ccl14</name>
    <name evidence="6" type="ORF">FURFIG_R09132</name>
</gene>
<name>A0A7K5ALW9_9FURN</name>
<dbReference type="PANTHER" id="PTHR12015">
    <property type="entry name" value="SMALL INDUCIBLE CYTOKINE A"/>
    <property type="match status" value="1"/>
</dbReference>
<protein>
    <recommendedName>
        <fullName evidence="4">C-C motif chemokine</fullName>
    </recommendedName>
</protein>
<feature type="domain" description="Chemokine interleukin-8-like" evidence="5">
    <location>
        <begin position="5"/>
        <end position="63"/>
    </location>
</feature>
<proteinExistence type="inferred from homology"/>
<feature type="non-terminal residue" evidence="6">
    <location>
        <position position="1"/>
    </location>
</feature>
<dbReference type="SMART" id="SM00199">
    <property type="entry name" value="SCY"/>
    <property type="match status" value="1"/>
</dbReference>
<dbReference type="Proteomes" id="UP000529852">
    <property type="component" value="Unassembled WGS sequence"/>
</dbReference>
<evidence type="ECO:0000313" key="7">
    <source>
        <dbReference type="Proteomes" id="UP000529852"/>
    </source>
</evidence>
<dbReference type="PROSITE" id="PS00472">
    <property type="entry name" value="SMALL_CYTOKINES_CC"/>
    <property type="match status" value="1"/>
</dbReference>
<evidence type="ECO:0000256" key="1">
    <source>
        <dbReference type="ARBA" id="ARBA00010868"/>
    </source>
</evidence>
<evidence type="ECO:0000256" key="3">
    <source>
        <dbReference type="ARBA" id="ARBA00023157"/>
    </source>
</evidence>
<evidence type="ECO:0000313" key="6">
    <source>
        <dbReference type="EMBL" id="NWR84559.1"/>
    </source>
</evidence>
<dbReference type="Gene3D" id="2.40.50.40">
    <property type="match status" value="1"/>
</dbReference>
<dbReference type="FunFam" id="2.40.50.40:FF:000002">
    <property type="entry name" value="C-C motif chemokine"/>
    <property type="match status" value="1"/>
</dbReference>
<evidence type="ECO:0000256" key="2">
    <source>
        <dbReference type="ARBA" id="ARBA00022514"/>
    </source>
</evidence>
<dbReference type="AlphaFoldDB" id="A0A7K5ALW9"/>